<evidence type="ECO:0000256" key="8">
    <source>
        <dbReference type="ARBA" id="ARBA00022962"/>
    </source>
</evidence>
<keyword evidence="4" id="KW-0028">Amino-acid biosynthesis</keyword>
<comment type="cofactor">
    <cofactor evidence="1">
        <name>FMN</name>
        <dbReference type="ChEBI" id="CHEBI:58210"/>
    </cofactor>
</comment>
<proteinExistence type="inferred from homology"/>
<comment type="cofactor">
    <cofactor evidence="2">
        <name>[3Fe-4S] cluster</name>
        <dbReference type="ChEBI" id="CHEBI:21137"/>
    </cofactor>
</comment>
<evidence type="ECO:0000313" key="17">
    <source>
        <dbReference type="Proteomes" id="UP001157125"/>
    </source>
</evidence>
<evidence type="ECO:0000256" key="11">
    <source>
        <dbReference type="ARBA" id="ARBA00023014"/>
    </source>
</evidence>
<keyword evidence="11" id="KW-0411">Iron-sulfur</keyword>
<keyword evidence="10" id="KW-0408">Iron</keyword>
<keyword evidence="8" id="KW-0315">Glutamine amidotransferase</keyword>
<keyword evidence="6" id="KW-0288">FMN</keyword>
<evidence type="ECO:0000256" key="10">
    <source>
        <dbReference type="ARBA" id="ARBA00023004"/>
    </source>
</evidence>
<evidence type="ECO:0000256" key="3">
    <source>
        <dbReference type="ARBA" id="ARBA00009716"/>
    </source>
</evidence>
<evidence type="ECO:0000256" key="1">
    <source>
        <dbReference type="ARBA" id="ARBA00001917"/>
    </source>
</evidence>
<evidence type="ECO:0000256" key="6">
    <source>
        <dbReference type="ARBA" id="ARBA00022643"/>
    </source>
</evidence>
<dbReference type="InterPro" id="IPR017932">
    <property type="entry name" value="GATase_2_dom"/>
</dbReference>
<keyword evidence="13" id="KW-0003">3Fe-4S</keyword>
<dbReference type="Proteomes" id="UP001157125">
    <property type="component" value="Unassembled WGS sequence"/>
</dbReference>
<keyword evidence="9" id="KW-0560">Oxidoreductase</keyword>
<accession>A0ABQ6IL46</accession>
<keyword evidence="12" id="KW-0314">Glutamate biosynthesis</keyword>
<keyword evidence="5" id="KW-0285">Flavoprotein</keyword>
<keyword evidence="17" id="KW-1185">Reference proteome</keyword>
<dbReference type="EMBL" id="BSUN01000001">
    <property type="protein sequence ID" value="GMA37447.1"/>
    <property type="molecule type" value="Genomic_DNA"/>
</dbReference>
<evidence type="ECO:0000256" key="9">
    <source>
        <dbReference type="ARBA" id="ARBA00023002"/>
    </source>
</evidence>
<evidence type="ECO:0000256" key="7">
    <source>
        <dbReference type="ARBA" id="ARBA00022723"/>
    </source>
</evidence>
<dbReference type="InterPro" id="IPR029055">
    <property type="entry name" value="Ntn_hydrolases_N"/>
</dbReference>
<keyword evidence="7" id="KW-0479">Metal-binding</keyword>
<dbReference type="PANTHER" id="PTHR11938">
    <property type="entry name" value="FAD NADPH DEHYDROGENASE/OXIDOREDUCTASE"/>
    <property type="match status" value="1"/>
</dbReference>
<comment type="pathway">
    <text evidence="14">Amino-acid biosynthesis.</text>
</comment>
<comment type="caution">
    <text evidence="16">The sequence shown here is derived from an EMBL/GenBank/DDBJ whole genome shotgun (WGS) entry which is preliminary data.</text>
</comment>
<comment type="similarity">
    <text evidence="3">Belongs to the glutamate synthase family.</text>
</comment>
<feature type="domain" description="Glutamine amidotransferase type-2" evidence="15">
    <location>
        <begin position="6"/>
        <end position="136"/>
    </location>
</feature>
<dbReference type="SUPFAM" id="SSF56235">
    <property type="entry name" value="N-terminal nucleophile aminohydrolases (Ntn hydrolases)"/>
    <property type="match status" value="1"/>
</dbReference>
<evidence type="ECO:0000256" key="2">
    <source>
        <dbReference type="ARBA" id="ARBA00001927"/>
    </source>
</evidence>
<dbReference type="PANTHER" id="PTHR11938:SF133">
    <property type="entry name" value="GLUTAMATE SYNTHASE (NADH)"/>
    <property type="match status" value="1"/>
</dbReference>
<dbReference type="InterPro" id="IPR050711">
    <property type="entry name" value="ET-N_metabolism_enzyme"/>
</dbReference>
<evidence type="ECO:0000256" key="4">
    <source>
        <dbReference type="ARBA" id="ARBA00022605"/>
    </source>
</evidence>
<evidence type="ECO:0000313" key="16">
    <source>
        <dbReference type="EMBL" id="GMA37447.1"/>
    </source>
</evidence>
<protein>
    <recommendedName>
        <fullName evidence="15">Glutamine amidotransferase type-2 domain-containing protein</fullName>
    </recommendedName>
</protein>
<name>A0ABQ6IL46_9MICO</name>
<evidence type="ECO:0000256" key="13">
    <source>
        <dbReference type="ARBA" id="ARBA00023291"/>
    </source>
</evidence>
<evidence type="ECO:0000256" key="12">
    <source>
        <dbReference type="ARBA" id="ARBA00023164"/>
    </source>
</evidence>
<organism evidence="16 17">
    <name type="scientific">Demequina litorisediminis</name>
    <dbReference type="NCBI Taxonomy" id="1849022"/>
    <lineage>
        <taxon>Bacteria</taxon>
        <taxon>Bacillati</taxon>
        <taxon>Actinomycetota</taxon>
        <taxon>Actinomycetes</taxon>
        <taxon>Micrococcales</taxon>
        <taxon>Demequinaceae</taxon>
        <taxon>Demequina</taxon>
    </lineage>
</organism>
<dbReference type="Gene3D" id="3.60.20.10">
    <property type="entry name" value="Glutamine Phosphoribosylpyrophosphate, subunit 1, domain 1"/>
    <property type="match status" value="1"/>
</dbReference>
<evidence type="ECO:0000259" key="15">
    <source>
        <dbReference type="Pfam" id="PF00310"/>
    </source>
</evidence>
<evidence type="ECO:0000256" key="14">
    <source>
        <dbReference type="ARBA" id="ARBA00029440"/>
    </source>
</evidence>
<sequence>MRSWTSSLPEAGRYAVGIAFLTPGTEADEVAAFARAAEVEGVRVIGWRDVPVNPEPLGPSARAAMPVFRQVFVAADEPLRHRAWTAACTASARLAERDGGPFFASLSSRTLTYKGMLTTYRLEQVFPDVTHELFASEPGAGALALLYQHVPLVAARSAAARHRSQR</sequence>
<evidence type="ECO:0000256" key="5">
    <source>
        <dbReference type="ARBA" id="ARBA00022630"/>
    </source>
</evidence>
<reference evidence="17" key="1">
    <citation type="journal article" date="2019" name="Int. J. Syst. Evol. Microbiol.">
        <title>The Global Catalogue of Microorganisms (GCM) 10K type strain sequencing project: providing services to taxonomists for standard genome sequencing and annotation.</title>
        <authorList>
            <consortium name="The Broad Institute Genomics Platform"/>
            <consortium name="The Broad Institute Genome Sequencing Center for Infectious Disease"/>
            <person name="Wu L."/>
            <person name="Ma J."/>
        </authorList>
    </citation>
    <scope>NUCLEOTIDE SEQUENCE [LARGE SCALE GENOMIC DNA]</scope>
    <source>
        <strain evidence="17">NBRC 112299</strain>
    </source>
</reference>
<dbReference type="Pfam" id="PF00310">
    <property type="entry name" value="GATase_2"/>
    <property type="match status" value="1"/>
</dbReference>
<gene>
    <name evidence="16" type="ORF">GCM10025876_36510</name>
</gene>